<gene>
    <name evidence="2" type="ORF">BN873_490078</name>
</gene>
<keyword evidence="3" id="KW-1185">Reference proteome</keyword>
<dbReference type="RefSeq" id="WP_048674206.1">
    <property type="nucleotide sequence ID" value="NZ_CBTJ020000057.1"/>
</dbReference>
<dbReference type="SUPFAM" id="SSF51658">
    <property type="entry name" value="Xylose isomerase-like"/>
    <property type="match status" value="1"/>
</dbReference>
<comment type="similarity">
    <text evidence="1">Belongs to the UPF0276 family.</text>
</comment>
<dbReference type="InterPro" id="IPR007801">
    <property type="entry name" value="MbnB/TglH/ChrH"/>
</dbReference>
<dbReference type="STRING" id="1400863.BN873_490078"/>
<evidence type="ECO:0000313" key="2">
    <source>
        <dbReference type="EMBL" id="CDI03469.1"/>
    </source>
</evidence>
<name>W6M9Y2_9GAMM</name>
<evidence type="ECO:0000313" key="3">
    <source>
        <dbReference type="Proteomes" id="UP000035760"/>
    </source>
</evidence>
<dbReference type="HAMAP" id="MF_00697">
    <property type="entry name" value="UPF0276"/>
    <property type="match status" value="1"/>
</dbReference>
<dbReference type="PANTHER" id="PTHR42194:SF1">
    <property type="entry name" value="UPF0276 PROTEIN HI_1600"/>
    <property type="match status" value="1"/>
</dbReference>
<reference evidence="2" key="1">
    <citation type="submission" date="2013-07" db="EMBL/GenBank/DDBJ databases">
        <authorList>
            <person name="McIlroy S."/>
        </authorList>
    </citation>
    <scope>NUCLEOTIDE SEQUENCE [LARGE SCALE GENOMIC DNA]</scope>
    <source>
        <strain evidence="2">Run_A_D11</strain>
    </source>
</reference>
<dbReference type="InterPro" id="IPR036237">
    <property type="entry name" value="Xyl_isomerase-like_sf"/>
</dbReference>
<dbReference type="Gene3D" id="3.20.20.150">
    <property type="entry name" value="Divalent-metal-dependent TIM barrel enzymes"/>
    <property type="match status" value="1"/>
</dbReference>
<dbReference type="Pfam" id="PF05114">
    <property type="entry name" value="MbnB_TglH_ChrH"/>
    <property type="match status" value="1"/>
</dbReference>
<sequence length="291" mass="31978">MSTKPGASRLGPSSIPARAGIGLRADHYDAVLETLPPVGWLEVHSENYFGAGGKPLDYLERIRAHYALSLHGVGLSIGSTDPLNQRHLAKLKGLIQRFEPTLVSEHLSWSSVGGRYLNDLLPLPYTEDALDHFSKRVVQVQDALGRQILIENPSSYLQYAASAIPEWEFLTVLAERSGCGVLLDVNNIYVSARNHGFDASAYLRAIPRHLVREIHLAGFTVNRFAGSEILIDTHSRPVDPAVWVLYRQAVARFGAIPALVEWDTDLPELAVLVAEAEHADAILEECHVQAA</sequence>
<accession>W6M9Y2</accession>
<organism evidence="2 3">
    <name type="scientific">Candidatus Competibacter denitrificans Run_A_D11</name>
    <dbReference type="NCBI Taxonomy" id="1400863"/>
    <lineage>
        <taxon>Bacteria</taxon>
        <taxon>Pseudomonadati</taxon>
        <taxon>Pseudomonadota</taxon>
        <taxon>Gammaproteobacteria</taxon>
        <taxon>Candidatus Competibacteraceae</taxon>
        <taxon>Candidatus Competibacter</taxon>
    </lineage>
</organism>
<dbReference type="OrthoDB" id="9763101at2"/>
<dbReference type="EMBL" id="CBTJ020000057">
    <property type="protein sequence ID" value="CDI03469.1"/>
    <property type="molecule type" value="Genomic_DNA"/>
</dbReference>
<dbReference type="AlphaFoldDB" id="W6M9Y2"/>
<evidence type="ECO:0000256" key="1">
    <source>
        <dbReference type="HAMAP-Rule" id="MF_00697"/>
    </source>
</evidence>
<dbReference type="NCBIfam" id="NF003818">
    <property type="entry name" value="PRK05409.1"/>
    <property type="match status" value="1"/>
</dbReference>
<protein>
    <recommendedName>
        <fullName evidence="1">UPF0276 protein BN873_490078</fullName>
    </recommendedName>
</protein>
<dbReference type="PANTHER" id="PTHR42194">
    <property type="entry name" value="UPF0276 PROTEIN HI_1600"/>
    <property type="match status" value="1"/>
</dbReference>
<comment type="caution">
    <text evidence="2">The sequence shown here is derived from an EMBL/GenBank/DDBJ whole genome shotgun (WGS) entry which is preliminary data.</text>
</comment>
<reference evidence="2" key="2">
    <citation type="submission" date="2014-03" db="EMBL/GenBank/DDBJ databases">
        <title>Candidatus Competibacter-lineage genomes retrieved from metagenomes reveal functional metabolic diversity.</title>
        <authorList>
            <person name="McIlroy S.J."/>
            <person name="Albertsen M."/>
            <person name="Andresen E.K."/>
            <person name="Saunders A.M."/>
            <person name="Kristiansen R."/>
            <person name="Stokholm-Bjerregaard M."/>
            <person name="Nielsen K.L."/>
            <person name="Nielsen P.H."/>
        </authorList>
    </citation>
    <scope>NUCLEOTIDE SEQUENCE</scope>
    <source>
        <strain evidence="2">Run_A_D11</strain>
    </source>
</reference>
<proteinExistence type="inferred from homology"/>
<dbReference type="Proteomes" id="UP000035760">
    <property type="component" value="Unassembled WGS sequence"/>
</dbReference>